<accession>A0A1B0B5N4</accession>
<evidence type="ECO:0000256" key="1">
    <source>
        <dbReference type="SAM" id="Coils"/>
    </source>
</evidence>
<sequence length="433" mass="51048">MFNELIKPFMNEGDIFVMMSQAQEFQQLKVCDDGLEELDELKRNYCKVKVFGGSENVWAKINILMQICLSRGYVKSFSLVSDMSYIVQNITRIARALFSIVLRNNDSILAGRILQKEIDDLTQELGASKAHIAELNEQLKLGKQQEILIKELKIKATHFEEYIKSQSSSSEQSPPPHTNHSKRQFSHKSVVTSPELERSEINRIEARLRNEMAKIFREYEYRNVELQQRKLEVDLLKQEALAERQEMNEILKHKTDECIKMLEKQSIPLQEFREELHAKKESTECQAQIEAECQSIKAVMKQWEEQRKTVDDVEQEWKNKFKELQNAHQTIIESWKSKHRSAEKIARNYKRCSEDKEAHMLTEYDRLKRDYDIQIKREAYIKAQNHQQVCQSVDRQVLSTNNNNNNSNNNNKYTLHHKKEKQVMLEKVKTVLI</sequence>
<organism evidence="4 5">
    <name type="scientific">Glossina palpalis gambiensis</name>
    <dbReference type="NCBI Taxonomy" id="67801"/>
    <lineage>
        <taxon>Eukaryota</taxon>
        <taxon>Metazoa</taxon>
        <taxon>Ecdysozoa</taxon>
        <taxon>Arthropoda</taxon>
        <taxon>Hexapoda</taxon>
        <taxon>Insecta</taxon>
        <taxon>Pterygota</taxon>
        <taxon>Neoptera</taxon>
        <taxon>Endopterygota</taxon>
        <taxon>Diptera</taxon>
        <taxon>Brachycera</taxon>
        <taxon>Muscomorpha</taxon>
        <taxon>Hippoboscoidea</taxon>
        <taxon>Glossinidae</taxon>
        <taxon>Glossina</taxon>
    </lineage>
</organism>
<proteinExistence type="predicted"/>
<reference evidence="4" key="2">
    <citation type="submission" date="2020-05" db="UniProtKB">
        <authorList>
            <consortium name="EnsemblMetazoa"/>
        </authorList>
    </citation>
    <scope>IDENTIFICATION</scope>
    <source>
        <strain evidence="4">IAEA</strain>
    </source>
</reference>
<feature type="coiled-coil region" evidence="1">
    <location>
        <begin position="286"/>
        <end position="316"/>
    </location>
</feature>
<dbReference type="Proteomes" id="UP000092460">
    <property type="component" value="Unassembled WGS sequence"/>
</dbReference>
<dbReference type="SUPFAM" id="SSF158702">
    <property type="entry name" value="Sec63 N-terminal domain-like"/>
    <property type="match status" value="1"/>
</dbReference>
<evidence type="ECO:0000259" key="3">
    <source>
        <dbReference type="SMART" id="SM00973"/>
    </source>
</evidence>
<dbReference type="SMART" id="SM00973">
    <property type="entry name" value="Sec63"/>
    <property type="match status" value="1"/>
</dbReference>
<feature type="domain" description="SEC63" evidence="3">
    <location>
        <begin position="1"/>
        <end position="293"/>
    </location>
</feature>
<dbReference type="EnsemblMetazoa" id="GPPI019682-RA">
    <property type="protein sequence ID" value="GPPI019682-PA"/>
    <property type="gene ID" value="GPPI019682"/>
</dbReference>
<dbReference type="STRING" id="67801.A0A1B0B5N4"/>
<name>A0A1B0B5N4_9MUSC</name>
<dbReference type="Pfam" id="PF02889">
    <property type="entry name" value="Sec63"/>
    <property type="match status" value="1"/>
</dbReference>
<dbReference type="EMBL" id="JXJN01008785">
    <property type="status" value="NOT_ANNOTATED_CDS"/>
    <property type="molecule type" value="Genomic_DNA"/>
</dbReference>
<dbReference type="VEuPathDB" id="VectorBase:GPPI019682"/>
<feature type="region of interest" description="Disordered" evidence="2">
    <location>
        <begin position="165"/>
        <end position="196"/>
    </location>
</feature>
<dbReference type="Gene3D" id="1.10.3380.10">
    <property type="entry name" value="Sec63 N-terminal domain-like domain"/>
    <property type="match status" value="1"/>
</dbReference>
<protein>
    <recommendedName>
        <fullName evidence="3">SEC63 domain-containing protein</fullName>
    </recommendedName>
</protein>
<dbReference type="AlphaFoldDB" id="A0A1B0B5N4"/>
<dbReference type="InterPro" id="IPR004179">
    <property type="entry name" value="Sec63-dom"/>
</dbReference>
<reference evidence="5" key="1">
    <citation type="submission" date="2015-01" db="EMBL/GenBank/DDBJ databases">
        <authorList>
            <person name="Aksoy S."/>
            <person name="Warren W."/>
            <person name="Wilson R.K."/>
        </authorList>
    </citation>
    <scope>NUCLEOTIDE SEQUENCE [LARGE SCALE GENOMIC DNA]</scope>
    <source>
        <strain evidence="5">IAEA</strain>
    </source>
</reference>
<keyword evidence="5" id="KW-1185">Reference proteome</keyword>
<evidence type="ECO:0000313" key="4">
    <source>
        <dbReference type="EnsemblMetazoa" id="GPPI019682-PA"/>
    </source>
</evidence>
<evidence type="ECO:0000313" key="5">
    <source>
        <dbReference type="Proteomes" id="UP000092460"/>
    </source>
</evidence>
<evidence type="ECO:0000256" key="2">
    <source>
        <dbReference type="SAM" id="MobiDB-lite"/>
    </source>
</evidence>
<keyword evidence="1" id="KW-0175">Coiled coil</keyword>